<keyword evidence="9" id="KW-1185">Reference proteome</keyword>
<dbReference type="SUPFAM" id="SSF48557">
    <property type="entry name" value="L-aspartase-like"/>
    <property type="match status" value="1"/>
</dbReference>
<comment type="catalytic activity">
    <reaction evidence="5">
        <text>2-(N(omega)-L-arginino)succinate = fumarate + L-arginine</text>
        <dbReference type="Rhea" id="RHEA:24020"/>
        <dbReference type="ChEBI" id="CHEBI:29806"/>
        <dbReference type="ChEBI" id="CHEBI:32682"/>
        <dbReference type="ChEBI" id="CHEBI:57472"/>
        <dbReference type="EC" id="4.3.2.1"/>
    </reaction>
</comment>
<feature type="domain" description="Argininosuccinate lyase C-terminal" evidence="7">
    <location>
        <begin position="364"/>
        <end position="431"/>
    </location>
</feature>
<dbReference type="GO" id="GO:0042450">
    <property type="term" value="P:L-arginine biosynthetic process via ornithine"/>
    <property type="evidence" value="ECO:0007669"/>
    <property type="project" value="UniProtKB-UniRule"/>
</dbReference>
<keyword evidence="4 5" id="KW-0028">Amino-acid biosynthesis</keyword>
<name>A0A6L5Y9R6_9BACT</name>
<evidence type="ECO:0000313" key="8">
    <source>
        <dbReference type="EMBL" id="MST54855.1"/>
    </source>
</evidence>
<reference evidence="8 9" key="1">
    <citation type="submission" date="2019-08" db="EMBL/GenBank/DDBJ databases">
        <title>In-depth cultivation of the pig gut microbiome towards novel bacterial diversity and tailored functional studies.</title>
        <authorList>
            <person name="Wylensek D."/>
            <person name="Hitch T.C.A."/>
            <person name="Clavel T."/>
        </authorList>
    </citation>
    <scope>NUCLEOTIDE SEQUENCE [LARGE SCALE GENOMIC DNA]</scope>
    <source>
        <strain evidence="8 9">SM-530-WT-4B</strain>
    </source>
</reference>
<dbReference type="PANTHER" id="PTHR43814:SF1">
    <property type="entry name" value="ARGININOSUCCINATE LYASE"/>
    <property type="match status" value="1"/>
</dbReference>
<evidence type="ECO:0000259" key="6">
    <source>
        <dbReference type="Pfam" id="PF00206"/>
    </source>
</evidence>
<dbReference type="PRINTS" id="PR00149">
    <property type="entry name" value="FUMRATELYASE"/>
</dbReference>
<dbReference type="HAMAP" id="MF_00006">
    <property type="entry name" value="Arg_succ_lyase"/>
    <property type="match status" value="1"/>
</dbReference>
<dbReference type="Gene3D" id="1.10.40.30">
    <property type="entry name" value="Fumarase/aspartase (C-terminal domain)"/>
    <property type="match status" value="1"/>
</dbReference>
<dbReference type="PROSITE" id="PS00163">
    <property type="entry name" value="FUMARATE_LYASES"/>
    <property type="match status" value="1"/>
</dbReference>
<dbReference type="EC" id="4.3.2.1" evidence="2 5"/>
<evidence type="ECO:0000259" key="7">
    <source>
        <dbReference type="Pfam" id="PF14698"/>
    </source>
</evidence>
<dbReference type="InterPro" id="IPR000362">
    <property type="entry name" value="Fumarate_lyase_fam"/>
</dbReference>
<proteinExistence type="inferred from homology"/>
<dbReference type="EMBL" id="VUNH01000002">
    <property type="protein sequence ID" value="MST54855.1"/>
    <property type="molecule type" value="Genomic_DNA"/>
</dbReference>
<keyword evidence="3 5" id="KW-0055">Arginine biosynthesis</keyword>
<keyword evidence="5" id="KW-0963">Cytoplasm</keyword>
<dbReference type="PRINTS" id="PR00145">
    <property type="entry name" value="ARGSUCLYASE"/>
</dbReference>
<dbReference type="InterPro" id="IPR020557">
    <property type="entry name" value="Fumarate_lyase_CS"/>
</dbReference>
<evidence type="ECO:0000256" key="5">
    <source>
        <dbReference type="HAMAP-Rule" id="MF_00006"/>
    </source>
</evidence>
<keyword evidence="5 8" id="KW-0456">Lyase</keyword>
<evidence type="ECO:0000256" key="3">
    <source>
        <dbReference type="ARBA" id="ARBA00022571"/>
    </source>
</evidence>
<dbReference type="FunFam" id="1.20.200.10:FF:000015">
    <property type="entry name" value="argininosuccinate lyase isoform X2"/>
    <property type="match status" value="1"/>
</dbReference>
<comment type="similarity">
    <text evidence="5">Belongs to the lyase 1 family. Argininosuccinate lyase subfamily.</text>
</comment>
<dbReference type="Proteomes" id="UP000473699">
    <property type="component" value="Unassembled WGS sequence"/>
</dbReference>
<dbReference type="PANTHER" id="PTHR43814">
    <property type="entry name" value="ARGININOSUCCINATE LYASE"/>
    <property type="match status" value="1"/>
</dbReference>
<feature type="domain" description="Fumarate lyase N-terminal" evidence="6">
    <location>
        <begin position="6"/>
        <end position="301"/>
    </location>
</feature>
<dbReference type="RefSeq" id="WP_154527974.1">
    <property type="nucleotide sequence ID" value="NZ_VUNH01000002.1"/>
</dbReference>
<dbReference type="InterPro" id="IPR024083">
    <property type="entry name" value="Fumarase/histidase_N"/>
</dbReference>
<dbReference type="Pfam" id="PF00206">
    <property type="entry name" value="Lyase_1"/>
    <property type="match status" value="1"/>
</dbReference>
<dbReference type="InterPro" id="IPR022761">
    <property type="entry name" value="Fumarate_lyase_N"/>
</dbReference>
<dbReference type="InterPro" id="IPR009049">
    <property type="entry name" value="Argininosuccinate_lyase"/>
</dbReference>
<dbReference type="Pfam" id="PF14698">
    <property type="entry name" value="ASL_C2"/>
    <property type="match status" value="1"/>
</dbReference>
<sequence length="440" mass="48366">MNLWGGRFQGAEDELMKAFDNSLPLGKRYWKEDIEGSLAHAAMLGACGIITKEDAEAIRKGLKEILRDIESGALAIGDEGYEDIHSFVELNLTKRIGEAGKKLHTARSRNDQVAVDSKLFAKNAAAQVEEKLDKLCGALKAKAAANPWLMPGYTHLQRAQAVTFKHTLTAFERMFQRDRKRLRNAVEIMMEDCPLGCGALAGTTHPIDRGMTAAALGFQKPCDNFLDGVSDRDYFCELLGVFAIVLMHLSRLSESIILWCSQEFHFVTLSDAYSTGSSIMPQKKNPDSAELIRGSAGLVYGSLMAMLTEMKGLPLAYNKDMQLDKRAFLPALDDTLMCLEIMSGIVATMTVHPEAMKKALHDGFLNATELADYLVKHGVPFRDAHAVVGAAVLLCEKMGCAIEDLPLEELQKLSLVIGADVYGQLDYENTIKLGVKSQML</sequence>
<dbReference type="InterPro" id="IPR029419">
    <property type="entry name" value="Arg_succ_lyase_C"/>
</dbReference>
<protein>
    <recommendedName>
        <fullName evidence="2 5">Argininosuccinate lyase</fullName>
        <shortName evidence="5">ASAL</shortName>
        <ecNumber evidence="2 5">4.3.2.1</ecNumber>
    </recommendedName>
    <alternativeName>
        <fullName evidence="5">Arginosuccinase</fullName>
    </alternativeName>
</protein>
<dbReference type="NCBIfam" id="TIGR00838">
    <property type="entry name" value="argH"/>
    <property type="match status" value="1"/>
</dbReference>
<gene>
    <name evidence="5 8" type="primary">argH</name>
    <name evidence="8" type="ORF">FYJ74_02150</name>
</gene>
<dbReference type="GO" id="GO:0005829">
    <property type="term" value="C:cytosol"/>
    <property type="evidence" value="ECO:0007669"/>
    <property type="project" value="TreeGrafter"/>
</dbReference>
<dbReference type="Gene3D" id="1.20.200.10">
    <property type="entry name" value="Fumarase/aspartase (Central domain)"/>
    <property type="match status" value="1"/>
</dbReference>
<comment type="caution">
    <text evidence="8">The sequence shown here is derived from an EMBL/GenBank/DDBJ whole genome shotgun (WGS) entry which is preliminary data.</text>
</comment>
<dbReference type="GO" id="GO:0004056">
    <property type="term" value="F:argininosuccinate lyase activity"/>
    <property type="evidence" value="ECO:0007669"/>
    <property type="project" value="UniProtKB-UniRule"/>
</dbReference>
<dbReference type="Gene3D" id="1.10.275.10">
    <property type="entry name" value="Fumarase/aspartase (N-terminal domain)"/>
    <property type="match status" value="1"/>
</dbReference>
<organism evidence="8 9">
    <name type="scientific">Pyramidobacter porci</name>
    <dbReference type="NCBI Taxonomy" id="2605789"/>
    <lineage>
        <taxon>Bacteria</taxon>
        <taxon>Thermotogati</taxon>
        <taxon>Synergistota</taxon>
        <taxon>Synergistia</taxon>
        <taxon>Synergistales</taxon>
        <taxon>Dethiosulfovibrionaceae</taxon>
        <taxon>Pyramidobacter</taxon>
    </lineage>
</organism>
<dbReference type="CDD" id="cd01359">
    <property type="entry name" value="Argininosuccinate_lyase"/>
    <property type="match status" value="1"/>
</dbReference>
<evidence type="ECO:0000256" key="4">
    <source>
        <dbReference type="ARBA" id="ARBA00022605"/>
    </source>
</evidence>
<dbReference type="InterPro" id="IPR008948">
    <property type="entry name" value="L-Aspartase-like"/>
</dbReference>
<evidence type="ECO:0000256" key="1">
    <source>
        <dbReference type="ARBA" id="ARBA00004941"/>
    </source>
</evidence>
<accession>A0A6L5Y9R6</accession>
<comment type="subcellular location">
    <subcellularLocation>
        <location evidence="5">Cytoplasm</location>
    </subcellularLocation>
</comment>
<dbReference type="FunFam" id="1.10.40.30:FF:000001">
    <property type="entry name" value="Argininosuccinate lyase"/>
    <property type="match status" value="1"/>
</dbReference>
<evidence type="ECO:0000256" key="2">
    <source>
        <dbReference type="ARBA" id="ARBA00012338"/>
    </source>
</evidence>
<comment type="pathway">
    <text evidence="1 5">Amino-acid biosynthesis; L-arginine biosynthesis; L-arginine from L-ornithine and carbamoyl phosphate: step 3/3.</text>
</comment>
<dbReference type="AlphaFoldDB" id="A0A6L5Y9R6"/>
<evidence type="ECO:0000313" key="9">
    <source>
        <dbReference type="Proteomes" id="UP000473699"/>
    </source>
</evidence>
<dbReference type="UniPathway" id="UPA00068">
    <property type="reaction ID" value="UER00114"/>
</dbReference>